<protein>
    <submittedName>
        <fullName evidence="5">Glycosyltransferase family 2 protein</fullName>
    </submittedName>
</protein>
<dbReference type="SUPFAM" id="SSF53448">
    <property type="entry name" value="Nucleotide-diphospho-sugar transferases"/>
    <property type="match status" value="1"/>
</dbReference>
<keyword evidence="4" id="KW-0812">Transmembrane</keyword>
<keyword evidence="4" id="KW-1133">Transmembrane helix</keyword>
<organism evidence="5 6">
    <name type="scientific">Cellulomonas humilata</name>
    <dbReference type="NCBI Taxonomy" id="144055"/>
    <lineage>
        <taxon>Bacteria</taxon>
        <taxon>Bacillati</taxon>
        <taxon>Actinomycetota</taxon>
        <taxon>Actinomycetes</taxon>
        <taxon>Micrococcales</taxon>
        <taxon>Cellulomonadaceae</taxon>
        <taxon>Cellulomonas</taxon>
    </lineage>
</organism>
<evidence type="ECO:0000256" key="3">
    <source>
        <dbReference type="ARBA" id="ARBA00022679"/>
    </source>
</evidence>
<keyword evidence="3 5" id="KW-0808">Transferase</keyword>
<dbReference type="CDD" id="cd06423">
    <property type="entry name" value="CESA_like"/>
    <property type="match status" value="1"/>
</dbReference>
<comment type="similarity">
    <text evidence="1">Belongs to the glycosyltransferase 2 family.</text>
</comment>
<feature type="transmembrane region" description="Helical" evidence="4">
    <location>
        <begin position="468"/>
        <end position="487"/>
    </location>
</feature>
<feature type="transmembrane region" description="Helical" evidence="4">
    <location>
        <begin position="68"/>
        <end position="86"/>
    </location>
</feature>
<dbReference type="InterPro" id="IPR029044">
    <property type="entry name" value="Nucleotide-diphossugar_trans"/>
</dbReference>
<feature type="transmembrane region" description="Helical" evidence="4">
    <location>
        <begin position="410"/>
        <end position="430"/>
    </location>
</feature>
<evidence type="ECO:0000256" key="2">
    <source>
        <dbReference type="ARBA" id="ARBA00022676"/>
    </source>
</evidence>
<gene>
    <name evidence="5" type="ORF">HP550_17740</name>
</gene>
<evidence type="ECO:0000256" key="4">
    <source>
        <dbReference type="SAM" id="Phobius"/>
    </source>
</evidence>
<evidence type="ECO:0000313" key="6">
    <source>
        <dbReference type="Proteomes" id="UP000565724"/>
    </source>
</evidence>
<reference evidence="5 6" key="1">
    <citation type="submission" date="2020-05" db="EMBL/GenBank/DDBJ databases">
        <title>Genome Sequencing of Type Strains.</title>
        <authorList>
            <person name="Lemaire J.F."/>
            <person name="Inderbitzin P."/>
            <person name="Gregorio O.A."/>
            <person name="Collins S.B."/>
            <person name="Wespe N."/>
            <person name="Knight-Connoni V."/>
        </authorList>
    </citation>
    <scope>NUCLEOTIDE SEQUENCE [LARGE SCALE GENOMIC DNA]</scope>
    <source>
        <strain evidence="5 6">ATCC 25174</strain>
    </source>
</reference>
<keyword evidence="6" id="KW-1185">Reference proteome</keyword>
<comment type="caution">
    <text evidence="5">The sequence shown here is derived from an EMBL/GenBank/DDBJ whole genome shotgun (WGS) entry which is preliminary data.</text>
</comment>
<evidence type="ECO:0000313" key="5">
    <source>
        <dbReference type="EMBL" id="NUU19094.1"/>
    </source>
</evidence>
<accession>A0A7Y6A3H8</accession>
<dbReference type="EMBL" id="JABMCI010000070">
    <property type="protein sequence ID" value="NUU19094.1"/>
    <property type="molecule type" value="Genomic_DNA"/>
</dbReference>
<keyword evidence="4" id="KW-0472">Membrane</keyword>
<dbReference type="PANTHER" id="PTHR43630">
    <property type="entry name" value="POLY-BETA-1,6-N-ACETYL-D-GLUCOSAMINE SYNTHASE"/>
    <property type="match status" value="1"/>
</dbReference>
<sequence length="588" mass="63785">MTPTPQQTWHRRAARLGWVTAALALAAALLLGCAIWLLATSAPKIVPDAELTIAILPVDVELTAPRPIIVLGVGLAVAAFLVAMAAQQTAAAMRVLNRGRGLERPVPRNTAALRRRVLGAAATRALALDDPPAWPLSAIPADADAAGLVVRCTVLIPAHDEQAVIGRTLTSLLGQARAPDRIIVVADNCTDATVQIARDRGVEVVETVGNSQAKAGALNQVLARLLPTAGPADVVLVMDADSTITPDFLEVALGRLEDDHDLMAVGGLFSGEEGGRVLAQMQRNEFARYQRVLRRREGRVFVLTGTASVIRAYALRAISEARGSLIPGRHGDVYDTLAMTEDNEITLALKTLGARLASPPECRVVTEVMPTWRDLRRQRSRWQRGALENIAAYGLTRTTLHYWWQQVGLAYGVIALHTYLLLMAIALLAADGFRWSALWTAVGLIFLLERVVTAWAEGWPGRLLAMPLVIELGYSLFLQWTFVLSLVQIATRKKSGWNYVPRPTVAGLVLPVMLAAPLLSRWNPLPASVLHSTWFEALSLFVGVNTLVFAVLSVFQLLPPIRRSAHRIQARRAAARVRATHTSTARTG</sequence>
<name>A0A7Y6A3H8_9CELL</name>
<feature type="transmembrane region" description="Helical" evidence="4">
    <location>
        <begin position="16"/>
        <end position="39"/>
    </location>
</feature>
<dbReference type="RefSeq" id="WP_175349010.1">
    <property type="nucleotide sequence ID" value="NZ_JABMCI010000070.1"/>
</dbReference>
<dbReference type="Proteomes" id="UP000565724">
    <property type="component" value="Unassembled WGS sequence"/>
</dbReference>
<dbReference type="Gene3D" id="3.90.550.10">
    <property type="entry name" value="Spore Coat Polysaccharide Biosynthesis Protein SpsA, Chain A"/>
    <property type="match status" value="1"/>
</dbReference>
<evidence type="ECO:0000256" key="1">
    <source>
        <dbReference type="ARBA" id="ARBA00006739"/>
    </source>
</evidence>
<dbReference type="AlphaFoldDB" id="A0A7Y6A3H8"/>
<feature type="transmembrane region" description="Helical" evidence="4">
    <location>
        <begin position="538"/>
        <end position="558"/>
    </location>
</feature>
<dbReference type="GO" id="GO:0016757">
    <property type="term" value="F:glycosyltransferase activity"/>
    <property type="evidence" value="ECO:0007669"/>
    <property type="project" value="UniProtKB-KW"/>
</dbReference>
<dbReference type="Pfam" id="PF13641">
    <property type="entry name" value="Glyco_tranf_2_3"/>
    <property type="match status" value="1"/>
</dbReference>
<feature type="transmembrane region" description="Helical" evidence="4">
    <location>
        <begin position="499"/>
        <end position="518"/>
    </location>
</feature>
<dbReference type="PANTHER" id="PTHR43630:SF1">
    <property type="entry name" value="POLY-BETA-1,6-N-ACETYL-D-GLUCOSAMINE SYNTHASE"/>
    <property type="match status" value="1"/>
</dbReference>
<proteinExistence type="inferred from homology"/>
<keyword evidence="2" id="KW-0328">Glycosyltransferase</keyword>